<proteinExistence type="predicted"/>
<feature type="region of interest" description="Disordered" evidence="1">
    <location>
        <begin position="73"/>
        <end position="100"/>
    </location>
</feature>
<feature type="compositionally biased region" description="Acidic residues" evidence="1">
    <location>
        <begin position="79"/>
        <end position="95"/>
    </location>
</feature>
<evidence type="ECO:0008006" key="4">
    <source>
        <dbReference type="Google" id="ProtNLM"/>
    </source>
</evidence>
<organism evidence="2 3">
    <name type="scientific">Hericium alpestre</name>
    <dbReference type="NCBI Taxonomy" id="135208"/>
    <lineage>
        <taxon>Eukaryota</taxon>
        <taxon>Fungi</taxon>
        <taxon>Dikarya</taxon>
        <taxon>Basidiomycota</taxon>
        <taxon>Agaricomycotina</taxon>
        <taxon>Agaricomycetes</taxon>
        <taxon>Russulales</taxon>
        <taxon>Hericiaceae</taxon>
        <taxon>Hericium</taxon>
    </lineage>
</organism>
<keyword evidence="3" id="KW-1185">Reference proteome</keyword>
<comment type="caution">
    <text evidence="2">The sequence shown here is derived from an EMBL/GenBank/DDBJ whole genome shotgun (WGS) entry which is preliminary data.</text>
</comment>
<dbReference type="InterPro" id="IPR032675">
    <property type="entry name" value="LRR_dom_sf"/>
</dbReference>
<protein>
    <recommendedName>
        <fullName evidence="4">F-box domain-containing protein</fullName>
    </recommendedName>
</protein>
<accession>A0A4Y9ZXP1</accession>
<dbReference type="EMBL" id="SFCI01000480">
    <property type="protein sequence ID" value="TFY79562.1"/>
    <property type="molecule type" value="Genomic_DNA"/>
</dbReference>
<dbReference type="Gene3D" id="3.80.10.10">
    <property type="entry name" value="Ribonuclease Inhibitor"/>
    <property type="match status" value="1"/>
</dbReference>
<evidence type="ECO:0000313" key="3">
    <source>
        <dbReference type="Proteomes" id="UP000298061"/>
    </source>
</evidence>
<sequence length="213" mass="24135">MFKYYAHRVKGLKVESDDLDPPIIRALHSSRSCLFPKLRYLWWNDFKYESLPALKPFAGPALKILRLSLSPWPGKDSDSGEDSESEGPNSEDDNASEERESEKIRKSLRDIFSYVGQASHNLEELSLVDDYEESFPGCGEQSSLILSAMPLVPCVVLWNELSNETLSSLSKMPNLRSLACHYYYSPYDCDDTYSVWEALTLGEQTLEFSALGI</sequence>
<dbReference type="AlphaFoldDB" id="A0A4Y9ZXP1"/>
<dbReference type="Proteomes" id="UP000298061">
    <property type="component" value="Unassembled WGS sequence"/>
</dbReference>
<name>A0A4Y9ZXP1_9AGAM</name>
<gene>
    <name evidence="2" type="ORF">EWM64_g4449</name>
</gene>
<reference evidence="2 3" key="1">
    <citation type="submission" date="2019-02" db="EMBL/GenBank/DDBJ databases">
        <title>Genome sequencing of the rare red list fungi Hericium alpestre (H. flagellum).</title>
        <authorList>
            <person name="Buettner E."/>
            <person name="Kellner H."/>
        </authorList>
    </citation>
    <scope>NUCLEOTIDE SEQUENCE [LARGE SCALE GENOMIC DNA]</scope>
    <source>
        <strain evidence="2 3">DSM 108284</strain>
    </source>
</reference>
<evidence type="ECO:0000256" key="1">
    <source>
        <dbReference type="SAM" id="MobiDB-lite"/>
    </source>
</evidence>
<evidence type="ECO:0000313" key="2">
    <source>
        <dbReference type="EMBL" id="TFY79562.1"/>
    </source>
</evidence>